<organism evidence="1 2">
    <name type="scientific">Pedobacter endophyticus</name>
    <dbReference type="NCBI Taxonomy" id="2789740"/>
    <lineage>
        <taxon>Bacteria</taxon>
        <taxon>Pseudomonadati</taxon>
        <taxon>Bacteroidota</taxon>
        <taxon>Sphingobacteriia</taxon>
        <taxon>Sphingobacteriales</taxon>
        <taxon>Sphingobacteriaceae</taxon>
        <taxon>Pedobacter</taxon>
    </lineage>
</organism>
<name>A0A7S9KYZ3_9SPHI</name>
<protein>
    <submittedName>
        <fullName evidence="1">TonB-dependent receptor</fullName>
    </submittedName>
</protein>
<dbReference type="EMBL" id="CP064939">
    <property type="protein sequence ID" value="QPH39452.1"/>
    <property type="molecule type" value="Genomic_DNA"/>
</dbReference>
<keyword evidence="2" id="KW-1185">Reference proteome</keyword>
<dbReference type="AlphaFoldDB" id="A0A7S9KYZ3"/>
<evidence type="ECO:0000313" key="2">
    <source>
        <dbReference type="Proteomes" id="UP000594759"/>
    </source>
</evidence>
<dbReference type="RefSeq" id="WP_196098919.1">
    <property type="nucleotide sequence ID" value="NZ_CP064939.1"/>
</dbReference>
<proteinExistence type="predicted"/>
<keyword evidence="1" id="KW-0675">Receptor</keyword>
<accession>A0A7S9KYZ3</accession>
<dbReference type="KEGG" id="pex:IZT61_20810"/>
<reference evidence="1 2" key="1">
    <citation type="submission" date="2020-11" db="EMBL/GenBank/DDBJ databases">
        <title>Pedobacter endophytica, an endophytic bacteria isolated form Carex pumila.</title>
        <authorList>
            <person name="Peng Y."/>
            <person name="Jiang L."/>
            <person name="Lee J."/>
        </authorList>
    </citation>
    <scope>NUCLEOTIDE SEQUENCE [LARGE SCALE GENOMIC DNA]</scope>
    <source>
        <strain evidence="1 2">JBR3-12</strain>
    </source>
</reference>
<dbReference type="Proteomes" id="UP000594759">
    <property type="component" value="Chromosome"/>
</dbReference>
<evidence type="ECO:0000313" key="1">
    <source>
        <dbReference type="EMBL" id="QPH39452.1"/>
    </source>
</evidence>
<sequence>MNIIHYFSQKEHGLKLRMRGSALCLNLRPVLSTFSSQLWSFSFKLTLALVFSLLAFSFSSKAQNINIESLKGIGKAKPIRVSGGINANSVMFAGNGATMRSPFTYFLQGSVNANLFGQINLPFSFNLTNSGHGFSYPTLPNRLSLNPTYKWISGHIGDVSMTFSPYTLNGHQFRGLGFDLTPDGPWKVSAMYGRLNKAVEYDPMVNNAQPGYKRMGYGAKVGFEKTKYMVGLTVFRAKDEISSLVNRPDSLLIFPQSNLVMSWEARVKPMKGLELSTEFATSGLTRDLRDTSEKAGRRNYLNLLSKGNASTAYYNAFKSQLNYSYKKSTLGVGYERVAPGYQTLGAYYFNSDLENITVNMSQVFLKDKANIAVNVGFQRDDLDHNKASGTRRFVGSANLGYNPSEKVQTTVSYSNFQTYMNMRPQFDYINQASQFQNIDTLNYIQISQNANANVNWMTRKNEKQTQALNLNLSFQDATDQQGGIVANGNASQFYNLAAAYNVVLIKQGMGFTLAYNTSYNTIGKNDFLTMGPTLSVNAKFLKKTLVTGFSTSYNLSNSLGVRQSSVLNIRANASYVVLKKHNLNFSLMNQNRNLVSKGKTNDMTATLGYGYSFK</sequence>
<gene>
    <name evidence="1" type="ORF">IZT61_20810</name>
</gene>